<evidence type="ECO:0008006" key="2">
    <source>
        <dbReference type="Google" id="ProtNLM"/>
    </source>
</evidence>
<dbReference type="EMBL" id="UINC01087042">
    <property type="protein sequence ID" value="SVC36050.1"/>
    <property type="molecule type" value="Genomic_DNA"/>
</dbReference>
<evidence type="ECO:0000313" key="1">
    <source>
        <dbReference type="EMBL" id="SVC36050.1"/>
    </source>
</evidence>
<protein>
    <recommendedName>
        <fullName evidence="2">Lipoprotein</fullName>
    </recommendedName>
</protein>
<gene>
    <name evidence="1" type="ORF">METZ01_LOCUS288904</name>
</gene>
<dbReference type="PROSITE" id="PS51257">
    <property type="entry name" value="PROKAR_LIPOPROTEIN"/>
    <property type="match status" value="1"/>
</dbReference>
<proteinExistence type="predicted"/>
<reference evidence="1" key="1">
    <citation type="submission" date="2018-05" db="EMBL/GenBank/DDBJ databases">
        <authorList>
            <person name="Lanie J.A."/>
            <person name="Ng W.-L."/>
            <person name="Kazmierczak K.M."/>
            <person name="Andrzejewski T.M."/>
            <person name="Davidsen T.M."/>
            <person name="Wayne K.J."/>
            <person name="Tettelin H."/>
            <person name="Glass J.I."/>
            <person name="Rusch D."/>
            <person name="Podicherti R."/>
            <person name="Tsui H.-C.T."/>
            <person name="Winkler M.E."/>
        </authorList>
    </citation>
    <scope>NUCLEOTIDE SEQUENCE</scope>
</reference>
<sequence>MKKLILITLIFAAFSSCSTSTMESDAQKACELIAETAELMPEVIQLGLKSSFGDEESKKEAYKKLSKVKSKMESMALELAIINKKYDEEEFQAYLSDNCETVKNLKEMGEAFSDSLENN</sequence>
<accession>A0A382LHE9</accession>
<organism evidence="1">
    <name type="scientific">marine metagenome</name>
    <dbReference type="NCBI Taxonomy" id="408172"/>
    <lineage>
        <taxon>unclassified sequences</taxon>
        <taxon>metagenomes</taxon>
        <taxon>ecological metagenomes</taxon>
    </lineage>
</organism>
<name>A0A382LHE9_9ZZZZ</name>
<dbReference type="AlphaFoldDB" id="A0A382LHE9"/>